<evidence type="ECO:0000313" key="2">
    <source>
        <dbReference type="Proteomes" id="UP000027586"/>
    </source>
</evidence>
<dbReference type="EMBL" id="CBTN010000020">
    <property type="protein sequence ID" value="CDH54002.1"/>
    <property type="molecule type" value="Genomic_DNA"/>
</dbReference>
<proteinExistence type="predicted"/>
<accession>A0A068RWL9</accession>
<dbReference type="Proteomes" id="UP000027586">
    <property type="component" value="Unassembled WGS sequence"/>
</dbReference>
<gene>
    <name evidence="1" type="ORF">LCOR_05295.1</name>
</gene>
<dbReference type="AlphaFoldDB" id="A0A068RWL9"/>
<sequence>MSEPTGVGECIMSYPSGVKTGRFYHVGDSSIGVLCATDQCFSTQCGEKGLVPPTKVIAPFNMLIIVPAPPLSNTCEQQDISSITHDTSHHQPGNRMHASWYKNNFIG</sequence>
<keyword evidence="2" id="KW-1185">Reference proteome</keyword>
<comment type="caution">
    <text evidence="1">The sequence shown here is derived from an EMBL/GenBank/DDBJ whole genome shotgun (WGS) entry which is preliminary data.</text>
</comment>
<protein>
    <submittedName>
        <fullName evidence="1">Uncharacterized protein</fullName>
    </submittedName>
</protein>
<dbReference type="VEuPathDB" id="FungiDB:LCOR_05295.1"/>
<evidence type="ECO:0000313" key="1">
    <source>
        <dbReference type="EMBL" id="CDH54002.1"/>
    </source>
</evidence>
<reference evidence="1" key="1">
    <citation type="submission" date="2013-08" db="EMBL/GenBank/DDBJ databases">
        <title>Gene expansion shapes genome architecture in the human pathogen Lichtheimia corymbifera: an evolutionary genomics analysis in the ancient terrestrial Mucorales (Mucoromycotina).</title>
        <authorList>
            <person name="Schwartze V.U."/>
            <person name="Winter S."/>
            <person name="Shelest E."/>
            <person name="Marcet-Houben M."/>
            <person name="Horn F."/>
            <person name="Wehner S."/>
            <person name="Hoffmann K."/>
            <person name="Riege K."/>
            <person name="Sammeth M."/>
            <person name="Nowrousian M."/>
            <person name="Valiante V."/>
            <person name="Linde J."/>
            <person name="Jacobsen I.D."/>
            <person name="Marz M."/>
            <person name="Brakhage A.A."/>
            <person name="Gabaldon T."/>
            <person name="Bocker S."/>
            <person name="Voigt K."/>
        </authorList>
    </citation>
    <scope>NUCLEOTIDE SEQUENCE [LARGE SCALE GENOMIC DNA]</scope>
    <source>
        <strain evidence="1">FSU 9682</strain>
    </source>
</reference>
<organism evidence="1 2">
    <name type="scientific">Lichtheimia corymbifera JMRC:FSU:9682</name>
    <dbReference type="NCBI Taxonomy" id="1263082"/>
    <lineage>
        <taxon>Eukaryota</taxon>
        <taxon>Fungi</taxon>
        <taxon>Fungi incertae sedis</taxon>
        <taxon>Mucoromycota</taxon>
        <taxon>Mucoromycotina</taxon>
        <taxon>Mucoromycetes</taxon>
        <taxon>Mucorales</taxon>
        <taxon>Lichtheimiaceae</taxon>
        <taxon>Lichtheimia</taxon>
    </lineage>
</organism>
<name>A0A068RWL9_9FUNG</name>